<comment type="caution">
    <text evidence="1">The sequence shown here is derived from an EMBL/GenBank/DDBJ whole genome shotgun (WGS) entry which is preliminary data.</text>
</comment>
<dbReference type="Proteomes" id="UP000618754">
    <property type="component" value="Unassembled WGS sequence"/>
</dbReference>
<organism evidence="1 2">
    <name type="scientific">Mucilaginibacter rigui</name>
    <dbReference type="NCBI Taxonomy" id="534635"/>
    <lineage>
        <taxon>Bacteria</taxon>
        <taxon>Pseudomonadati</taxon>
        <taxon>Bacteroidota</taxon>
        <taxon>Sphingobacteriia</taxon>
        <taxon>Sphingobacteriales</taxon>
        <taxon>Sphingobacteriaceae</taxon>
        <taxon>Mucilaginibacter</taxon>
    </lineage>
</organism>
<dbReference type="EMBL" id="JACWMW010000002">
    <property type="protein sequence ID" value="MBD1385913.1"/>
    <property type="molecule type" value="Genomic_DNA"/>
</dbReference>
<accession>A0ABR7X5Q0</accession>
<protein>
    <submittedName>
        <fullName evidence="1">Uncharacterized protein</fullName>
    </submittedName>
</protein>
<keyword evidence="2" id="KW-1185">Reference proteome</keyword>
<evidence type="ECO:0000313" key="1">
    <source>
        <dbReference type="EMBL" id="MBD1385913.1"/>
    </source>
</evidence>
<name>A0ABR7X5Q0_9SPHI</name>
<gene>
    <name evidence="1" type="ORF">IDJ75_11530</name>
</gene>
<reference evidence="1 2" key="1">
    <citation type="submission" date="2020-09" db="EMBL/GenBank/DDBJ databases">
        <title>Novel species of Mucilaginibacter isolated from a glacier on the Tibetan Plateau.</title>
        <authorList>
            <person name="Liu Q."/>
            <person name="Xin Y.-H."/>
        </authorList>
    </citation>
    <scope>NUCLEOTIDE SEQUENCE [LARGE SCALE GENOMIC DNA]</scope>
    <source>
        <strain evidence="1 2">CGMCC 1.13878</strain>
    </source>
</reference>
<proteinExistence type="predicted"/>
<evidence type="ECO:0000313" key="2">
    <source>
        <dbReference type="Proteomes" id="UP000618754"/>
    </source>
</evidence>
<dbReference type="RefSeq" id="WP_191175763.1">
    <property type="nucleotide sequence ID" value="NZ_JACWMW010000002.1"/>
</dbReference>
<sequence>MKNLVDEVMDTHGGMDLWKSFNGMVVHLKSSGEIWKAKGADGLFADGIFEAGLHRQQSSYRSLESPFEKSVWHPGGMTLQSGNGSDLNCVVRPRELFKDEEIKMNWTKSQLHYFANYTWWNYFTSPFNFKMPGFETRELEPWEENGEIWRRLEVAFPDYIQTHNAVQTFYFDRNFLLRRHDYSADILQPFAFTQYMSNYEDFQGVKIPAKTDVYLRNPDGTINSDPVMVSIDVQDVRFSKDGLV</sequence>